<dbReference type="GO" id="GO:0005737">
    <property type="term" value="C:cytoplasm"/>
    <property type="evidence" value="ECO:0007669"/>
    <property type="project" value="UniProtKB-SubCell"/>
</dbReference>
<dbReference type="SUPFAM" id="SSF48371">
    <property type="entry name" value="ARM repeat"/>
    <property type="match status" value="3"/>
</dbReference>
<dbReference type="Gene3D" id="1.25.10.10">
    <property type="entry name" value="Leucine-rich Repeat Variant"/>
    <property type="match status" value="2"/>
</dbReference>
<comment type="subcellular location">
    <subcellularLocation>
        <location evidence="2">Cytoplasm</location>
    </subcellularLocation>
    <subcellularLocation>
        <location evidence="1">Nucleus</location>
    </subcellularLocation>
</comment>
<feature type="region of interest" description="Disordered" evidence="6">
    <location>
        <begin position="150"/>
        <end position="173"/>
    </location>
</feature>
<dbReference type="GO" id="GO:0034657">
    <property type="term" value="C:GID complex"/>
    <property type="evidence" value="ECO:0007669"/>
    <property type="project" value="TreeGrafter"/>
</dbReference>
<keyword evidence="8" id="KW-1185">Reference proteome</keyword>
<accession>A0AAF0DTD5</accession>
<evidence type="ECO:0000313" key="8">
    <source>
        <dbReference type="Proteomes" id="UP001216638"/>
    </source>
</evidence>
<dbReference type="EMBL" id="CP119951">
    <property type="protein sequence ID" value="WFC94436.1"/>
    <property type="molecule type" value="Genomic_DNA"/>
</dbReference>
<feature type="compositionally biased region" description="Low complexity" evidence="6">
    <location>
        <begin position="155"/>
        <end position="173"/>
    </location>
</feature>
<dbReference type="InterPro" id="IPR011989">
    <property type="entry name" value="ARM-like"/>
</dbReference>
<dbReference type="PANTHER" id="PTHR15651">
    <property type="entry name" value="ARMADILLO REPEAT-CONTAINING PROTEIN 8"/>
    <property type="match status" value="1"/>
</dbReference>
<organism evidence="7 8">
    <name type="scientific">Malassezia brasiliensis</name>
    <dbReference type="NCBI Taxonomy" id="1821822"/>
    <lineage>
        <taxon>Eukaryota</taxon>
        <taxon>Fungi</taxon>
        <taxon>Dikarya</taxon>
        <taxon>Basidiomycota</taxon>
        <taxon>Ustilaginomycotina</taxon>
        <taxon>Malasseziomycetes</taxon>
        <taxon>Malasseziales</taxon>
        <taxon>Malasseziaceae</taxon>
        <taxon>Malassezia</taxon>
    </lineage>
</organism>
<dbReference type="GO" id="GO:0005634">
    <property type="term" value="C:nucleus"/>
    <property type="evidence" value="ECO:0007669"/>
    <property type="project" value="UniProtKB-SubCell"/>
</dbReference>
<evidence type="ECO:0000256" key="2">
    <source>
        <dbReference type="ARBA" id="ARBA00004496"/>
    </source>
</evidence>
<dbReference type="PANTHER" id="PTHR15651:SF7">
    <property type="entry name" value="ARMADILLO REPEAT-CONTAINING PROTEIN 8"/>
    <property type="match status" value="1"/>
</dbReference>
<reference evidence="7" key="1">
    <citation type="submission" date="2023-03" db="EMBL/GenBank/DDBJ databases">
        <title>Mating type loci evolution in Malassezia.</title>
        <authorList>
            <person name="Coelho M.A."/>
        </authorList>
    </citation>
    <scope>NUCLEOTIDE SEQUENCE</scope>
    <source>
        <strain evidence="7">CBS 14135</strain>
    </source>
</reference>
<dbReference type="InterPro" id="IPR038739">
    <property type="entry name" value="ARMC8/Vid28"/>
</dbReference>
<dbReference type="GO" id="GO:0043161">
    <property type="term" value="P:proteasome-mediated ubiquitin-dependent protein catabolic process"/>
    <property type="evidence" value="ECO:0007669"/>
    <property type="project" value="TreeGrafter"/>
</dbReference>
<sequence length="916" mass="97373">MAGTTAPPGDAAALRQTMNEIIGSRAAKAKLARDGRLAPIAALLVAPEVTIEERILAAHILGSVAQHAVPATLLALLHCDVPFLLLLCLGTCAVEARRAPTHATAAQLARLLEAVVRALRAVMCSVAEQIGHSPRLGIGSEWDAASMAGLESGDARSAQAPSPAAQALPGAGPSAADARRTIAARWMASVPASVWAERHAHVAGERNAKAVKTTNDAPHATHSPLPGANYAEYLAMCASLDEADALASCDAYATLNWLSRSAVSTLFDQKSLHLLLGALVLANDALQNGSTPTSSVQSDRATPMSASTPSLSLPTASLAPFLGRAQALSVLETVCELLGACLTVYGIENYPSSPAGARLRFARLAASAPPTNASHSNEIARRYDAFLHFVAWDNPFVPHETTASSPLDTPGYTALVALLGAAESSSPRVQEAALWLLHELLASCPDAGVPALLSLYSPHGTLLAQVLQMHALHARTRSVRLVAYSCLVELLDAPSPPMTGAQLVHGVMGMLEAHGAVQVQACFTLARLVHDRAELQTLAVERHNACERLGAMLVDVQERLGPHIAPSGRAAVLNDDELMLRLQEAGLTALAALATQSDAVRRRIVACVPSFLRAVLLPALSSCAVGVQIAACRLIRVLSRTIGLLRTSLLDAGVADRMLALLRKDVHAFIHAEVLASVCNMLVKFSPMKPFLLEHGGIQMLAQYARSTHGGVRLNALWAIKNAVWDSESSLKEQIMSEFGWDYLAEMTVSPDACIQEQALGIVRNLTSARNADAAAVDIEMTLVRFGEDRLFTVIEDAVWSLQNDAATEQAAFILANLASGSQHHRALIADRPNVLDALCSFLEHPRDAVREAGVRCGYNLTHPVTASAKDPGMDAEWHRAVARLHAFGFDKRLSALQNDPDPNVRERVRDTLAQM</sequence>
<evidence type="ECO:0000256" key="1">
    <source>
        <dbReference type="ARBA" id="ARBA00004123"/>
    </source>
</evidence>
<keyword evidence="3" id="KW-0963">Cytoplasm</keyword>
<protein>
    <recommendedName>
        <fullName evidence="9">Armadillo repeat-containing protein 8</fullName>
    </recommendedName>
</protein>
<dbReference type="SMART" id="SM00185">
    <property type="entry name" value="ARM"/>
    <property type="match status" value="5"/>
</dbReference>
<proteinExistence type="predicted"/>
<evidence type="ECO:0000256" key="3">
    <source>
        <dbReference type="ARBA" id="ARBA00022490"/>
    </source>
</evidence>
<keyword evidence="4" id="KW-0677">Repeat</keyword>
<dbReference type="Proteomes" id="UP001216638">
    <property type="component" value="Chromosome 1"/>
</dbReference>
<evidence type="ECO:0000313" key="7">
    <source>
        <dbReference type="EMBL" id="WFC94436.1"/>
    </source>
</evidence>
<name>A0AAF0DTD5_9BASI</name>
<dbReference type="InterPro" id="IPR016024">
    <property type="entry name" value="ARM-type_fold"/>
</dbReference>
<gene>
    <name evidence="7" type="ORF">MBRA1_001066</name>
</gene>
<evidence type="ECO:0000256" key="4">
    <source>
        <dbReference type="ARBA" id="ARBA00022737"/>
    </source>
</evidence>
<dbReference type="InterPro" id="IPR000225">
    <property type="entry name" value="Armadillo"/>
</dbReference>
<keyword evidence="5" id="KW-0539">Nucleus</keyword>
<evidence type="ECO:0000256" key="6">
    <source>
        <dbReference type="SAM" id="MobiDB-lite"/>
    </source>
</evidence>
<dbReference type="AlphaFoldDB" id="A0AAF0DTD5"/>
<evidence type="ECO:0000256" key="5">
    <source>
        <dbReference type="ARBA" id="ARBA00023242"/>
    </source>
</evidence>
<evidence type="ECO:0008006" key="9">
    <source>
        <dbReference type="Google" id="ProtNLM"/>
    </source>
</evidence>